<dbReference type="KEGG" id="mng:MNEG_1370"/>
<dbReference type="AlphaFoldDB" id="A0A0D2LJK3"/>
<dbReference type="RefSeq" id="XP_013905603.1">
    <property type="nucleotide sequence ID" value="XM_014050149.1"/>
</dbReference>
<dbReference type="GeneID" id="25731188"/>
<reference evidence="2 3" key="1">
    <citation type="journal article" date="2013" name="BMC Genomics">
        <title>Reconstruction of the lipid metabolism for the microalga Monoraphidium neglectum from its genome sequence reveals characteristics suitable for biofuel production.</title>
        <authorList>
            <person name="Bogen C."/>
            <person name="Al-Dilaimi A."/>
            <person name="Albersmeier A."/>
            <person name="Wichmann J."/>
            <person name="Grundmann M."/>
            <person name="Rupp O."/>
            <person name="Lauersen K.J."/>
            <person name="Blifernez-Klassen O."/>
            <person name="Kalinowski J."/>
            <person name="Goesmann A."/>
            <person name="Mussgnug J.H."/>
            <person name="Kruse O."/>
        </authorList>
    </citation>
    <scope>NUCLEOTIDE SEQUENCE [LARGE SCALE GENOMIC DNA]</scope>
    <source>
        <strain evidence="2 3">SAG 48.87</strain>
    </source>
</reference>
<organism evidence="2 3">
    <name type="scientific">Monoraphidium neglectum</name>
    <dbReference type="NCBI Taxonomy" id="145388"/>
    <lineage>
        <taxon>Eukaryota</taxon>
        <taxon>Viridiplantae</taxon>
        <taxon>Chlorophyta</taxon>
        <taxon>core chlorophytes</taxon>
        <taxon>Chlorophyceae</taxon>
        <taxon>CS clade</taxon>
        <taxon>Sphaeropleales</taxon>
        <taxon>Selenastraceae</taxon>
        <taxon>Monoraphidium</taxon>
    </lineage>
</organism>
<dbReference type="Proteomes" id="UP000054498">
    <property type="component" value="Unassembled WGS sequence"/>
</dbReference>
<accession>A0A0D2LJK3</accession>
<protein>
    <submittedName>
        <fullName evidence="2">Uncharacterized protein</fullName>
    </submittedName>
</protein>
<evidence type="ECO:0000256" key="1">
    <source>
        <dbReference type="SAM" id="MobiDB-lite"/>
    </source>
</evidence>
<evidence type="ECO:0000313" key="2">
    <source>
        <dbReference type="EMBL" id="KIZ06584.1"/>
    </source>
</evidence>
<feature type="region of interest" description="Disordered" evidence="1">
    <location>
        <begin position="184"/>
        <end position="218"/>
    </location>
</feature>
<proteinExistence type="predicted"/>
<feature type="region of interest" description="Disordered" evidence="1">
    <location>
        <begin position="27"/>
        <end position="109"/>
    </location>
</feature>
<evidence type="ECO:0000313" key="3">
    <source>
        <dbReference type="Proteomes" id="UP000054498"/>
    </source>
</evidence>
<dbReference type="OrthoDB" id="545233at2759"/>
<gene>
    <name evidence="2" type="ORF">MNEG_1370</name>
</gene>
<name>A0A0D2LJK3_9CHLO</name>
<sequence>MSPIAGSACSDEEADSAAEVLLHLAASDGGANSGSLTRKRRHASGTNHKAQPKAPGGHDAVPQRVSCTRAPVNEGVGGGVSSGEEASSSPCCRQVSSGDGGGHESQQRRDKDWAALTTWIRMNLHHPRTAKKLVLFVGRRHPATGAWSFDLDPRLTWDDVSEETKRRLSLLPEEAARTYARKYPHRAPGGWTRRPQKYAAPGGGAGGVVPLGELRRGP</sequence>
<keyword evidence="3" id="KW-1185">Reference proteome</keyword>
<dbReference type="EMBL" id="KK100354">
    <property type="protein sequence ID" value="KIZ06584.1"/>
    <property type="molecule type" value="Genomic_DNA"/>
</dbReference>